<dbReference type="CDD" id="cd06170">
    <property type="entry name" value="LuxR_C_like"/>
    <property type="match status" value="1"/>
</dbReference>
<keyword evidence="2" id="KW-0238">DNA-binding</keyword>
<gene>
    <name evidence="5" type="ORF">EW093_11125</name>
</gene>
<evidence type="ECO:0000256" key="3">
    <source>
        <dbReference type="ARBA" id="ARBA00023163"/>
    </source>
</evidence>
<dbReference type="InterPro" id="IPR000792">
    <property type="entry name" value="Tscrpt_reg_LuxR_C"/>
</dbReference>
<dbReference type="Proteomes" id="UP000323824">
    <property type="component" value="Chromosome"/>
</dbReference>
<dbReference type="GO" id="GO:0003677">
    <property type="term" value="F:DNA binding"/>
    <property type="evidence" value="ECO:0007669"/>
    <property type="project" value="UniProtKB-KW"/>
</dbReference>
<keyword evidence="6" id="KW-1185">Reference proteome</keyword>
<name>A0A5C1QDU2_9SPIO</name>
<dbReference type="KEGG" id="sper:EW093_11125"/>
<evidence type="ECO:0000259" key="4">
    <source>
        <dbReference type="PROSITE" id="PS50043"/>
    </source>
</evidence>
<sequence>MTSVESELREREKELDCLYHLSPLFTSYSGAEEPLLKRVTLELSKAMTNPKALDMKLKIVREGEQIVGQGNIFTTSRLNKDEKLVLYISFFNNEDILVPREKNLLISAVELSAIAVQRLRNEAAIKGKNATLTELLTRLQNEREKDAETIQVKIQTFLFPLLNQLRQILPDQNQILLSLIQTELENLTNKGSKLNSLLGILTPREMEVCSFVAKGVGSKEIANCLNISPETVERHRCTIRKKLKLNGKAINLQTYLINL</sequence>
<dbReference type="InterPro" id="IPR036388">
    <property type="entry name" value="WH-like_DNA-bd_sf"/>
</dbReference>
<protein>
    <submittedName>
        <fullName evidence="5">LuxR family transcriptional regulator</fullName>
    </submittedName>
</protein>
<organism evidence="5 6">
    <name type="scientific">Thiospirochaeta perfilievii</name>
    <dbReference type="NCBI Taxonomy" id="252967"/>
    <lineage>
        <taxon>Bacteria</taxon>
        <taxon>Pseudomonadati</taxon>
        <taxon>Spirochaetota</taxon>
        <taxon>Spirochaetia</taxon>
        <taxon>Spirochaetales</taxon>
        <taxon>Spirochaetaceae</taxon>
        <taxon>Thiospirochaeta</taxon>
    </lineage>
</organism>
<dbReference type="SMART" id="SM00421">
    <property type="entry name" value="HTH_LUXR"/>
    <property type="match status" value="1"/>
</dbReference>
<feature type="domain" description="HTH luxR-type" evidence="4">
    <location>
        <begin position="194"/>
        <end position="259"/>
    </location>
</feature>
<evidence type="ECO:0000313" key="6">
    <source>
        <dbReference type="Proteomes" id="UP000323824"/>
    </source>
</evidence>
<dbReference type="AlphaFoldDB" id="A0A5C1QDU2"/>
<dbReference type="PANTHER" id="PTHR44688">
    <property type="entry name" value="DNA-BINDING TRANSCRIPTIONAL ACTIVATOR DEVR_DOSR"/>
    <property type="match status" value="1"/>
</dbReference>
<dbReference type="RefSeq" id="WP_149568479.1">
    <property type="nucleotide sequence ID" value="NZ_CP035807.1"/>
</dbReference>
<dbReference type="SUPFAM" id="SSF46894">
    <property type="entry name" value="C-terminal effector domain of the bipartite response regulators"/>
    <property type="match status" value="1"/>
</dbReference>
<dbReference type="OrthoDB" id="368454at2"/>
<proteinExistence type="predicted"/>
<dbReference type="PRINTS" id="PR00038">
    <property type="entry name" value="HTHLUXR"/>
</dbReference>
<evidence type="ECO:0000313" key="5">
    <source>
        <dbReference type="EMBL" id="QEN05240.1"/>
    </source>
</evidence>
<reference evidence="5 6" key="2">
    <citation type="submission" date="2019-09" db="EMBL/GenBank/DDBJ databases">
        <title>Complete Genome Sequence and Methylome Analysis of free living Spirochaetas.</title>
        <authorList>
            <person name="Leshcheva N."/>
            <person name="Mikheeva N."/>
        </authorList>
    </citation>
    <scope>NUCLEOTIDE SEQUENCE [LARGE SCALE GENOMIC DNA]</scope>
    <source>
        <strain evidence="5 6">P</strain>
    </source>
</reference>
<reference evidence="5 6" key="1">
    <citation type="submission" date="2019-02" db="EMBL/GenBank/DDBJ databases">
        <authorList>
            <person name="Fomenkov A."/>
            <person name="Dubinina G."/>
            <person name="Grabovich M."/>
            <person name="Vincze T."/>
            <person name="Roberts R.J."/>
        </authorList>
    </citation>
    <scope>NUCLEOTIDE SEQUENCE [LARGE SCALE GENOMIC DNA]</scope>
    <source>
        <strain evidence="5 6">P</strain>
    </source>
</reference>
<dbReference type="PANTHER" id="PTHR44688:SF16">
    <property type="entry name" value="DNA-BINDING TRANSCRIPTIONAL ACTIVATOR DEVR_DOSR"/>
    <property type="match status" value="1"/>
</dbReference>
<dbReference type="Pfam" id="PF00196">
    <property type="entry name" value="GerE"/>
    <property type="match status" value="1"/>
</dbReference>
<keyword evidence="1" id="KW-0805">Transcription regulation</keyword>
<dbReference type="PROSITE" id="PS50043">
    <property type="entry name" value="HTH_LUXR_2"/>
    <property type="match status" value="1"/>
</dbReference>
<accession>A0A5C1QDU2</accession>
<dbReference type="Gene3D" id="1.10.10.10">
    <property type="entry name" value="Winged helix-like DNA-binding domain superfamily/Winged helix DNA-binding domain"/>
    <property type="match status" value="1"/>
</dbReference>
<evidence type="ECO:0000256" key="1">
    <source>
        <dbReference type="ARBA" id="ARBA00023015"/>
    </source>
</evidence>
<dbReference type="EMBL" id="CP035807">
    <property type="protein sequence ID" value="QEN05240.1"/>
    <property type="molecule type" value="Genomic_DNA"/>
</dbReference>
<keyword evidence="3" id="KW-0804">Transcription</keyword>
<evidence type="ECO:0000256" key="2">
    <source>
        <dbReference type="ARBA" id="ARBA00023125"/>
    </source>
</evidence>
<dbReference type="GO" id="GO:0006355">
    <property type="term" value="P:regulation of DNA-templated transcription"/>
    <property type="evidence" value="ECO:0007669"/>
    <property type="project" value="InterPro"/>
</dbReference>
<dbReference type="InterPro" id="IPR016032">
    <property type="entry name" value="Sig_transdc_resp-reg_C-effctor"/>
</dbReference>